<evidence type="ECO:0000313" key="1">
    <source>
        <dbReference type="EMBL" id="THJ67742.1"/>
    </source>
</evidence>
<dbReference type="EMBL" id="SSWH01000002">
    <property type="protein sequence ID" value="THJ67742.1"/>
    <property type="molecule type" value="Genomic_DNA"/>
</dbReference>
<protein>
    <submittedName>
        <fullName evidence="1">MarR family transcriptional regulator</fullName>
    </submittedName>
</protein>
<comment type="caution">
    <text evidence="1">The sequence shown here is derived from an EMBL/GenBank/DDBJ whole genome shotgun (WGS) entry which is preliminary data.</text>
</comment>
<dbReference type="RefSeq" id="WP_136452940.1">
    <property type="nucleotide sequence ID" value="NZ_SSWH01000002.1"/>
</dbReference>
<name>A0A4S5E890_9MICC</name>
<evidence type="ECO:0000313" key="2">
    <source>
        <dbReference type="Proteomes" id="UP000305233"/>
    </source>
</evidence>
<sequence length="202" mass="21202">MFVLTIDQEGSRSTADRIPELLALLAPVPTVIAWERSVGDEAQGVVADAYDVVDAVLSCLRSGGWYVGVGIGVVERPFPASPREGRGSAFVAARSAVERAKKTGDRAPLAVEGPDGSAEAEGVLALLGRHVMGRSEAEWRILDLLQPATRGTQTAVARTLGISPQAVSKAAARAAWQEELAVRPAVARLLAWADAGAEPQRS</sequence>
<dbReference type="OrthoDB" id="5184241at2"/>
<dbReference type="Proteomes" id="UP000305233">
    <property type="component" value="Unassembled WGS sequence"/>
</dbReference>
<gene>
    <name evidence="1" type="ORF">E8P82_02580</name>
</gene>
<dbReference type="AlphaFoldDB" id="A0A4S5E890"/>
<accession>A0A4S5E890</accession>
<proteinExistence type="predicted"/>
<organism evidence="1 2">
    <name type="scientific">Arthrobacter echini</name>
    <dbReference type="NCBI Taxonomy" id="1529066"/>
    <lineage>
        <taxon>Bacteria</taxon>
        <taxon>Bacillati</taxon>
        <taxon>Actinomycetota</taxon>
        <taxon>Actinomycetes</taxon>
        <taxon>Micrococcales</taxon>
        <taxon>Micrococcaceae</taxon>
        <taxon>Arthrobacter</taxon>
    </lineage>
</organism>
<reference evidence="1 2" key="1">
    <citation type="submission" date="2019-04" db="EMBL/GenBank/DDBJ databases">
        <authorList>
            <person name="Liu Q."/>
            <person name="Xin Y.-H."/>
        </authorList>
    </citation>
    <scope>NUCLEOTIDE SEQUENCE [LARGE SCALE GENOMIC DNA]</scope>
    <source>
        <strain evidence="1 2">AM23</strain>
    </source>
</reference>
<keyword evidence="2" id="KW-1185">Reference proteome</keyword>